<proteinExistence type="predicted"/>
<accession>A0ACC3MHH9</accession>
<keyword evidence="2" id="KW-1185">Reference proteome</keyword>
<evidence type="ECO:0000313" key="1">
    <source>
        <dbReference type="EMBL" id="KAK3695905.1"/>
    </source>
</evidence>
<gene>
    <name evidence="1" type="ORF">LTR37_018260</name>
</gene>
<comment type="caution">
    <text evidence="1">The sequence shown here is derived from an EMBL/GenBank/DDBJ whole genome shotgun (WGS) entry which is preliminary data.</text>
</comment>
<organism evidence="1 2">
    <name type="scientific">Vermiconidia calcicola</name>
    <dbReference type="NCBI Taxonomy" id="1690605"/>
    <lineage>
        <taxon>Eukaryota</taxon>
        <taxon>Fungi</taxon>
        <taxon>Dikarya</taxon>
        <taxon>Ascomycota</taxon>
        <taxon>Pezizomycotina</taxon>
        <taxon>Dothideomycetes</taxon>
        <taxon>Dothideomycetidae</taxon>
        <taxon>Mycosphaerellales</taxon>
        <taxon>Extremaceae</taxon>
        <taxon>Vermiconidia</taxon>
    </lineage>
</organism>
<sequence>MSEDQSVSRKERKAQRDAERQKKGKKRKHEETEEQEQSQQPGEVEKDFIPLDAGANGAQPVTGALNAASSAATQKRKKRKKSKAEAATPNVETEEATEATDKKTKSRFILFVGNLPYDTTDDSLQTHFKKLAPFNLRHRTDPKTKKSKGFAFLEFENYDRMKTCLKLYHHSMFDPAKADGEIVVVEEEPVREFKKGKKGGRRINVELTAGGGGKTEGRKEKIKQKNVRLDEQRQRRAEFERNEREKAKGEANGETKGAQSNEVKKKKPKVDAADGGEDNTAGMHPSRVARLTG</sequence>
<protein>
    <submittedName>
        <fullName evidence="1">Uncharacterized protein</fullName>
    </submittedName>
</protein>
<dbReference type="Proteomes" id="UP001281147">
    <property type="component" value="Unassembled WGS sequence"/>
</dbReference>
<reference evidence="1" key="1">
    <citation type="submission" date="2023-07" db="EMBL/GenBank/DDBJ databases">
        <title>Black Yeasts Isolated from many extreme environments.</title>
        <authorList>
            <person name="Coleine C."/>
            <person name="Stajich J.E."/>
            <person name="Selbmann L."/>
        </authorList>
    </citation>
    <scope>NUCLEOTIDE SEQUENCE</scope>
    <source>
        <strain evidence="1">CCFEE 5714</strain>
    </source>
</reference>
<dbReference type="EMBL" id="JAUTXU010000251">
    <property type="protein sequence ID" value="KAK3695905.1"/>
    <property type="molecule type" value="Genomic_DNA"/>
</dbReference>
<name>A0ACC3MHH9_9PEZI</name>
<evidence type="ECO:0000313" key="2">
    <source>
        <dbReference type="Proteomes" id="UP001281147"/>
    </source>
</evidence>